<sequence>MLNVLFFKVTLLFYFLGTTFFLFNLWGRKGERLPKKPIFGNSETDSATGSFADASWSQKLAVVVTGAGFIFHTLALVAQIREAGYIPFTNLHEAISFFSWAIVLAFFLVEFRYGIDILGSFILPLAFLSLVSAAALPDEIRTLDPTLKTIWFGIHTTLSLLGIVAFAIAFIAGIMYLLQESFLKSKQFSPLYYKLPSLDLLDEWNKKAILLGFPLLTLGIISGALWAQYSIGSFWIQNNPKQALSLGTWLFYLMVLHGRITIGWRAKKAAHLAIIGFVGVVFIFVTLA</sequence>
<dbReference type="Proteomes" id="UP000534783">
    <property type="component" value="Unassembled WGS sequence"/>
</dbReference>
<feature type="domain" description="Cytochrome c assembly protein" evidence="7">
    <location>
        <begin position="90"/>
        <end position="283"/>
    </location>
</feature>
<keyword evidence="5 6" id="KW-0472">Membrane</keyword>
<dbReference type="AlphaFoldDB" id="A0A7X6DNY0"/>
<evidence type="ECO:0000259" key="7">
    <source>
        <dbReference type="Pfam" id="PF01578"/>
    </source>
</evidence>
<dbReference type="GO" id="GO:0020037">
    <property type="term" value="F:heme binding"/>
    <property type="evidence" value="ECO:0007669"/>
    <property type="project" value="InterPro"/>
</dbReference>
<feature type="transmembrane region" description="Helical" evidence="6">
    <location>
        <begin position="243"/>
        <end position="262"/>
    </location>
</feature>
<name>A0A7X6DNY0_9BACT</name>
<protein>
    <submittedName>
        <fullName evidence="8">C-type cytochrome biogenesis protein CcsB</fullName>
    </submittedName>
</protein>
<dbReference type="GO" id="GO:0017004">
    <property type="term" value="P:cytochrome complex assembly"/>
    <property type="evidence" value="ECO:0007669"/>
    <property type="project" value="UniProtKB-KW"/>
</dbReference>
<proteinExistence type="predicted"/>
<keyword evidence="9" id="KW-1185">Reference proteome</keyword>
<feature type="transmembrane region" description="Helical" evidence="6">
    <location>
        <begin position="92"/>
        <end position="111"/>
    </location>
</feature>
<dbReference type="InterPro" id="IPR045062">
    <property type="entry name" value="Cyt_c_biogenesis_CcsA/CcmC"/>
</dbReference>
<dbReference type="InterPro" id="IPR002541">
    <property type="entry name" value="Cyt_c_assembly"/>
</dbReference>
<feature type="transmembrane region" description="Helical" evidence="6">
    <location>
        <begin position="149"/>
        <end position="178"/>
    </location>
</feature>
<dbReference type="PANTHER" id="PTHR30071:SF1">
    <property type="entry name" value="CYTOCHROME B_B6 PROTEIN-RELATED"/>
    <property type="match status" value="1"/>
</dbReference>
<dbReference type="EMBL" id="VTOW01000001">
    <property type="protein sequence ID" value="NKE70692.1"/>
    <property type="molecule type" value="Genomic_DNA"/>
</dbReference>
<dbReference type="RefSeq" id="WP_168058930.1">
    <property type="nucleotide sequence ID" value="NZ_VTOW01000001.1"/>
</dbReference>
<evidence type="ECO:0000256" key="2">
    <source>
        <dbReference type="ARBA" id="ARBA00022692"/>
    </source>
</evidence>
<accession>A0A7X6DNY0</accession>
<comment type="caution">
    <text evidence="8">The sequence shown here is derived from an EMBL/GenBank/DDBJ whole genome shotgun (WGS) entry which is preliminary data.</text>
</comment>
<reference evidence="8 9" key="1">
    <citation type="journal article" date="2020" name="Nature">
        <title>Bacterial chemolithoautotrophy via manganese oxidation.</title>
        <authorList>
            <person name="Yu H."/>
            <person name="Leadbetter J.R."/>
        </authorList>
    </citation>
    <scope>NUCLEOTIDE SEQUENCE [LARGE SCALE GENOMIC DNA]</scope>
    <source>
        <strain evidence="8 9">Mn-1</strain>
    </source>
</reference>
<dbReference type="PANTHER" id="PTHR30071">
    <property type="entry name" value="HEME EXPORTER PROTEIN C"/>
    <property type="match status" value="1"/>
</dbReference>
<dbReference type="Pfam" id="PF01578">
    <property type="entry name" value="Cytochrom_C_asm"/>
    <property type="match status" value="1"/>
</dbReference>
<evidence type="ECO:0000256" key="3">
    <source>
        <dbReference type="ARBA" id="ARBA00022748"/>
    </source>
</evidence>
<evidence type="ECO:0000256" key="5">
    <source>
        <dbReference type="ARBA" id="ARBA00023136"/>
    </source>
</evidence>
<keyword evidence="4 6" id="KW-1133">Transmembrane helix</keyword>
<evidence type="ECO:0000256" key="1">
    <source>
        <dbReference type="ARBA" id="ARBA00004141"/>
    </source>
</evidence>
<evidence type="ECO:0000313" key="9">
    <source>
        <dbReference type="Proteomes" id="UP000534783"/>
    </source>
</evidence>
<feature type="transmembrane region" description="Helical" evidence="6">
    <location>
        <begin position="60"/>
        <end position="80"/>
    </location>
</feature>
<keyword evidence="2 6" id="KW-0812">Transmembrane</keyword>
<feature type="transmembrane region" description="Helical" evidence="6">
    <location>
        <begin position="208"/>
        <end position="231"/>
    </location>
</feature>
<feature type="transmembrane region" description="Helical" evidence="6">
    <location>
        <begin position="6"/>
        <end position="26"/>
    </location>
</feature>
<feature type="transmembrane region" description="Helical" evidence="6">
    <location>
        <begin position="269"/>
        <end position="287"/>
    </location>
</feature>
<evidence type="ECO:0000313" key="8">
    <source>
        <dbReference type="EMBL" id="NKE70692.1"/>
    </source>
</evidence>
<gene>
    <name evidence="8" type="ORF">MNODULE_08075</name>
</gene>
<feature type="transmembrane region" description="Helical" evidence="6">
    <location>
        <begin position="118"/>
        <end position="137"/>
    </location>
</feature>
<comment type="subcellular location">
    <subcellularLocation>
        <location evidence="1">Membrane</location>
        <topology evidence="1">Multi-pass membrane protein</topology>
    </subcellularLocation>
</comment>
<dbReference type="GO" id="GO:0005886">
    <property type="term" value="C:plasma membrane"/>
    <property type="evidence" value="ECO:0007669"/>
    <property type="project" value="TreeGrafter"/>
</dbReference>
<evidence type="ECO:0000256" key="6">
    <source>
        <dbReference type="SAM" id="Phobius"/>
    </source>
</evidence>
<evidence type="ECO:0000256" key="4">
    <source>
        <dbReference type="ARBA" id="ARBA00022989"/>
    </source>
</evidence>
<keyword evidence="3" id="KW-0201">Cytochrome c-type biogenesis</keyword>
<organism evidence="8 9">
    <name type="scientific">Candidatus Manganitrophus noduliformans</name>
    <dbReference type="NCBI Taxonomy" id="2606439"/>
    <lineage>
        <taxon>Bacteria</taxon>
        <taxon>Pseudomonadati</taxon>
        <taxon>Nitrospirota</taxon>
        <taxon>Nitrospiria</taxon>
        <taxon>Candidatus Troglogloeales</taxon>
        <taxon>Candidatus Manganitrophaceae</taxon>
        <taxon>Candidatus Manganitrophus</taxon>
    </lineage>
</organism>